<dbReference type="PANTHER" id="PTHR46014:SF1">
    <property type="entry name" value="TETRATRICOPEPTIDE REPEAT PROTEIN 1"/>
    <property type="match status" value="1"/>
</dbReference>
<evidence type="ECO:0000256" key="1">
    <source>
        <dbReference type="PROSITE-ProRule" id="PRU00339"/>
    </source>
</evidence>
<dbReference type="EMBL" id="CAJGYM010000001">
    <property type="protein sequence ID" value="CAD6184332.1"/>
    <property type="molecule type" value="Genomic_DNA"/>
</dbReference>
<organism evidence="3 4">
    <name type="scientific">Caenorhabditis auriculariae</name>
    <dbReference type="NCBI Taxonomy" id="2777116"/>
    <lineage>
        <taxon>Eukaryota</taxon>
        <taxon>Metazoa</taxon>
        <taxon>Ecdysozoa</taxon>
        <taxon>Nematoda</taxon>
        <taxon>Chromadorea</taxon>
        <taxon>Rhabditida</taxon>
        <taxon>Rhabditina</taxon>
        <taxon>Rhabditomorpha</taxon>
        <taxon>Rhabditoidea</taxon>
        <taxon>Rhabditidae</taxon>
        <taxon>Peloderinae</taxon>
        <taxon>Caenorhabditis</taxon>
    </lineage>
</organism>
<dbReference type="Gene3D" id="1.25.40.10">
    <property type="entry name" value="Tetratricopeptide repeat domain"/>
    <property type="match status" value="1"/>
</dbReference>
<dbReference type="InterPro" id="IPR019734">
    <property type="entry name" value="TPR_rpt"/>
</dbReference>
<dbReference type="InterPro" id="IPR052769">
    <property type="entry name" value="TPR_domain_protein"/>
</dbReference>
<protein>
    <submittedName>
        <fullName evidence="3">Uncharacterized protein</fullName>
    </submittedName>
</protein>
<evidence type="ECO:0000256" key="2">
    <source>
        <dbReference type="SAM" id="MobiDB-lite"/>
    </source>
</evidence>
<gene>
    <name evidence="3" type="ORF">CAUJ_LOCUS251</name>
</gene>
<dbReference type="InterPro" id="IPR011990">
    <property type="entry name" value="TPR-like_helical_dom_sf"/>
</dbReference>
<evidence type="ECO:0000313" key="3">
    <source>
        <dbReference type="EMBL" id="CAD6184332.1"/>
    </source>
</evidence>
<dbReference type="OrthoDB" id="1872379at2759"/>
<feature type="region of interest" description="Disordered" evidence="2">
    <location>
        <begin position="174"/>
        <end position="200"/>
    </location>
</feature>
<dbReference type="SMART" id="SM00028">
    <property type="entry name" value="TPR"/>
    <property type="match status" value="3"/>
</dbReference>
<dbReference type="PANTHER" id="PTHR46014">
    <property type="entry name" value="TETRATRICOPEPTIDE REPEAT PROTEIN 1"/>
    <property type="match status" value="1"/>
</dbReference>
<dbReference type="SUPFAM" id="SSF48452">
    <property type="entry name" value="TPR-like"/>
    <property type="match status" value="1"/>
</dbReference>
<evidence type="ECO:0000313" key="4">
    <source>
        <dbReference type="Proteomes" id="UP000835052"/>
    </source>
</evidence>
<keyword evidence="4" id="KW-1185">Reference proteome</keyword>
<proteinExistence type="predicted"/>
<comment type="caution">
    <text evidence="3">The sequence shown here is derived from an EMBL/GenBank/DDBJ whole genome shotgun (WGS) entry which is preliminary data.</text>
</comment>
<feature type="repeat" description="TPR" evidence="1">
    <location>
        <begin position="18"/>
        <end position="51"/>
    </location>
</feature>
<accession>A0A8S1GNR3</accession>
<dbReference type="AlphaFoldDB" id="A0A8S1GNR3"/>
<dbReference type="Proteomes" id="UP000835052">
    <property type="component" value="Unassembled WGS sequence"/>
</dbReference>
<keyword evidence="1" id="KW-0802">TPR repeat</keyword>
<name>A0A8S1GNR3_9PELO</name>
<sequence>MVIVEEIIEGSEDVLKTVEELKKDGNQHFGEGDWSGAAEKYEEALRLCPEEASTQKSLLLSNLAAAFIKQEEWQKAAENASRAIELGVPNEKALERRAFAYSNLSEKYESSIEDYEQILTLYPNRTYIRQKIDNVRKKIDQRNEELKTDVLQKLKGLGDFCLKPFGLSTDSFELKPNSEGGYSIQMRDRPNTQEENQSSA</sequence>
<reference evidence="3" key="1">
    <citation type="submission" date="2020-10" db="EMBL/GenBank/DDBJ databases">
        <authorList>
            <person name="Kikuchi T."/>
        </authorList>
    </citation>
    <scope>NUCLEOTIDE SEQUENCE</scope>
    <source>
        <strain evidence="3">NKZ352</strain>
    </source>
</reference>
<dbReference type="PROSITE" id="PS50005">
    <property type="entry name" value="TPR"/>
    <property type="match status" value="1"/>
</dbReference>